<dbReference type="InterPro" id="IPR029063">
    <property type="entry name" value="SAM-dependent_MTases_sf"/>
</dbReference>
<dbReference type="PANTHER" id="PTHR43861">
    <property type="entry name" value="TRANS-ACONITATE 2-METHYLTRANSFERASE-RELATED"/>
    <property type="match status" value="1"/>
</dbReference>
<keyword evidence="1" id="KW-0808">Transferase</keyword>
<comment type="caution">
    <text evidence="3">The sequence shown here is derived from an EMBL/GenBank/DDBJ whole genome shotgun (WGS) entry which is preliminary data.</text>
</comment>
<dbReference type="GO" id="GO:0032259">
    <property type="term" value="P:methylation"/>
    <property type="evidence" value="ECO:0007669"/>
    <property type="project" value="UniProtKB-KW"/>
</dbReference>
<evidence type="ECO:0000259" key="2">
    <source>
        <dbReference type="Pfam" id="PF13649"/>
    </source>
</evidence>
<accession>A0ABU7LU58</accession>
<keyword evidence="4" id="KW-1185">Reference proteome</keyword>
<dbReference type="EMBL" id="JAZDRO010000001">
    <property type="protein sequence ID" value="MEE2565085.1"/>
    <property type="molecule type" value="Genomic_DNA"/>
</dbReference>
<dbReference type="RefSeq" id="WP_330194600.1">
    <property type="nucleotide sequence ID" value="NZ_JAZDRO010000001.1"/>
</dbReference>
<dbReference type="Gene3D" id="3.40.50.150">
    <property type="entry name" value="Vaccinia Virus protein VP39"/>
    <property type="match status" value="1"/>
</dbReference>
<reference evidence="3 4" key="1">
    <citation type="submission" date="2024-01" db="EMBL/GenBank/DDBJ databases">
        <title>Hyphobacterium bacterium isolated from marine sediment.</title>
        <authorList>
            <person name="Zhao S."/>
        </authorList>
    </citation>
    <scope>NUCLEOTIDE SEQUENCE [LARGE SCALE GENOMIC DNA]</scope>
    <source>
        <strain evidence="3 4">Y60-23</strain>
    </source>
</reference>
<dbReference type="GO" id="GO:0008168">
    <property type="term" value="F:methyltransferase activity"/>
    <property type="evidence" value="ECO:0007669"/>
    <property type="project" value="UniProtKB-KW"/>
</dbReference>
<proteinExistence type="predicted"/>
<protein>
    <submittedName>
        <fullName evidence="3">Methyltransferase domain-containing protein</fullName>
    </submittedName>
</protein>
<sequence length="239" mass="26429">MSGSQTKSGTAAPGDFFNAEMAARYDERNSKLSPISDCMHFLFRLALENLPETARILCVGVGTGAEILSLSKARPGWRFVGVDPSGSMLDVCREQLHKAGILDRCDLVEGEVHDILAPEAFDAVLTIMVAHFVDQDERPRFYRAIHDRLRPGGCYVSTEISHDLDAADFPSMLTNWGRIQSLMGANPDSLNALPDTLRNVLAVVSPADTEALWRQAGFDQPVCFFQAFMARGWYGWKNC</sequence>
<dbReference type="Proteomes" id="UP001310692">
    <property type="component" value="Unassembled WGS sequence"/>
</dbReference>
<organism evidence="3 4">
    <name type="scientific">Hyphobacterium marinum</name>
    <dbReference type="NCBI Taxonomy" id="3116574"/>
    <lineage>
        <taxon>Bacteria</taxon>
        <taxon>Pseudomonadati</taxon>
        <taxon>Pseudomonadota</taxon>
        <taxon>Alphaproteobacteria</taxon>
        <taxon>Maricaulales</taxon>
        <taxon>Maricaulaceae</taxon>
        <taxon>Hyphobacterium</taxon>
    </lineage>
</organism>
<evidence type="ECO:0000313" key="3">
    <source>
        <dbReference type="EMBL" id="MEE2565085.1"/>
    </source>
</evidence>
<dbReference type="SUPFAM" id="SSF53335">
    <property type="entry name" value="S-adenosyl-L-methionine-dependent methyltransferases"/>
    <property type="match status" value="1"/>
</dbReference>
<dbReference type="InterPro" id="IPR041698">
    <property type="entry name" value="Methyltransf_25"/>
</dbReference>
<dbReference type="Pfam" id="PF13649">
    <property type="entry name" value="Methyltransf_25"/>
    <property type="match status" value="1"/>
</dbReference>
<dbReference type="CDD" id="cd02440">
    <property type="entry name" value="AdoMet_MTases"/>
    <property type="match status" value="1"/>
</dbReference>
<name>A0ABU7LU58_9PROT</name>
<evidence type="ECO:0000313" key="4">
    <source>
        <dbReference type="Proteomes" id="UP001310692"/>
    </source>
</evidence>
<feature type="domain" description="Methyltransferase" evidence="2">
    <location>
        <begin position="56"/>
        <end position="153"/>
    </location>
</feature>
<gene>
    <name evidence="3" type="ORF">V0U35_00195</name>
</gene>
<keyword evidence="3" id="KW-0489">Methyltransferase</keyword>
<evidence type="ECO:0000256" key="1">
    <source>
        <dbReference type="ARBA" id="ARBA00022679"/>
    </source>
</evidence>